<keyword evidence="3" id="KW-1185">Reference proteome</keyword>
<organism evidence="2 3">
    <name type="scientific">Salmonella phage S16</name>
    <name type="common">Salmonella phage vB_SenM-S16</name>
    <dbReference type="NCBI Taxonomy" id="1087482"/>
    <lineage>
        <taxon>Viruses</taxon>
        <taxon>Duplodnaviria</taxon>
        <taxon>Heunggongvirae</taxon>
        <taxon>Uroviricota</taxon>
        <taxon>Caudoviricetes</taxon>
        <taxon>Pantevenvirales</taxon>
        <taxon>Straboviridae</taxon>
        <taxon>Tevenvirinae</taxon>
        <taxon>Gelderlandvirus</taxon>
        <taxon>Gelderlandvirus s16</taxon>
    </lineage>
</organism>
<keyword evidence="1" id="KW-0812">Transmembrane</keyword>
<dbReference type="RefSeq" id="YP_007501127.1">
    <property type="nucleotide sequence ID" value="NC_020416.1"/>
</dbReference>
<proteinExistence type="predicted"/>
<keyword evidence="1" id="KW-1133">Transmembrane helix</keyword>
<sequence length="79" mass="9051">MHWVYNGGVIMEILIVLGVVAYLIIGFLFVRKFAWCIGMPASSCRTTKQKLTKIVAEWSMVFFYPFWIIFMVGVLIAGK</sequence>
<evidence type="ECO:0000313" key="3">
    <source>
        <dbReference type="Proteomes" id="UP000011284"/>
    </source>
</evidence>
<dbReference type="GeneID" id="14675328"/>
<evidence type="ECO:0000256" key="1">
    <source>
        <dbReference type="SAM" id="Phobius"/>
    </source>
</evidence>
<reference evidence="2 3" key="1">
    <citation type="journal article" date="2013" name="Mol. Microbiol.">
        <title>Long tail fibres of the novel broad-host-range T-even bacteriophage S16 specifically recognize Salmonella OmpC.</title>
        <authorList>
            <person name="Marti R."/>
            <person name="Zurfluh K."/>
            <person name="Hagens S."/>
            <person name="Pianezzi J."/>
            <person name="Klumpp J."/>
            <person name="Loessner M.J."/>
        </authorList>
    </citation>
    <scope>NUCLEOTIDE SEQUENCE [LARGE SCALE GENOMIC DNA]</scope>
</reference>
<dbReference type="KEGG" id="vg:14675328"/>
<dbReference type="OrthoDB" id="26968at10239"/>
<accession>M1H968</accession>
<keyword evidence="1" id="KW-0472">Membrane</keyword>
<organismHost>
    <name type="scientific">Salmonella enterica</name>
    <name type="common">Salmonella choleraesuis</name>
    <dbReference type="NCBI Taxonomy" id="28901"/>
</organismHost>
<feature type="transmembrane region" description="Helical" evidence="1">
    <location>
        <begin position="13"/>
        <end position="34"/>
    </location>
</feature>
<dbReference type="EMBL" id="HQ331142">
    <property type="protein sequence ID" value="AGE48169.1"/>
    <property type="molecule type" value="Genomic_DNA"/>
</dbReference>
<evidence type="ECO:0000313" key="2">
    <source>
        <dbReference type="EMBL" id="AGE48169.1"/>
    </source>
</evidence>
<protein>
    <submittedName>
        <fullName evidence="2">Uncharacterized protein</fullName>
    </submittedName>
</protein>
<name>M1H968_BPS16</name>
<feature type="transmembrane region" description="Helical" evidence="1">
    <location>
        <begin position="55"/>
        <end position="77"/>
    </location>
</feature>
<dbReference type="Proteomes" id="UP000011284">
    <property type="component" value="Segment"/>
</dbReference>